<dbReference type="Gene3D" id="3.40.30.10">
    <property type="entry name" value="Glutaredoxin"/>
    <property type="match status" value="1"/>
</dbReference>
<feature type="domain" description="Thioredoxin-like fold" evidence="1">
    <location>
        <begin position="69"/>
        <end position="236"/>
    </location>
</feature>
<sequence length="245" mass="24923">MSAKNNKYKPEPVSSRSTYVIGGIAVLVIAALVIGGVLWQSSKNKVQNDGYGSVQNSEVVVTVEDNGVVLIGKPDARTTLDIFEDPLCPACAALEHLSGQSVSAAIDAGDVAVRYHMLNFLNRASSSGDYSTRAGAALLCVAQDGDAIAYSNLHTTLFSPDNQPSEGGKSDHTNDDLARIAGEAGASDAATTCISSGANVEAAAANAAAASEALSAAGGTGTPTVIADGKIVSTKNSDWVSQFTS</sequence>
<dbReference type="GO" id="GO:0016853">
    <property type="term" value="F:isomerase activity"/>
    <property type="evidence" value="ECO:0007669"/>
    <property type="project" value="UniProtKB-KW"/>
</dbReference>
<gene>
    <name evidence="2" type="ORF">FNL38_101944</name>
</gene>
<dbReference type="CDD" id="cd02972">
    <property type="entry name" value="DsbA_family"/>
    <property type="match status" value="1"/>
</dbReference>
<dbReference type="Pfam" id="PF13462">
    <property type="entry name" value="Thioredoxin_4"/>
    <property type="match status" value="1"/>
</dbReference>
<keyword evidence="2" id="KW-0413">Isomerase</keyword>
<name>A0A652YYN2_NOCGL</name>
<dbReference type="EMBL" id="VNIQ01000001">
    <property type="protein sequence ID" value="TYQ08570.1"/>
    <property type="molecule type" value="Genomic_DNA"/>
</dbReference>
<evidence type="ECO:0000259" key="1">
    <source>
        <dbReference type="Pfam" id="PF13462"/>
    </source>
</evidence>
<proteinExistence type="predicted"/>
<organism evidence="2">
    <name type="scientific">Nocardia globerula</name>
    <dbReference type="NCBI Taxonomy" id="1818"/>
    <lineage>
        <taxon>Bacteria</taxon>
        <taxon>Bacillati</taxon>
        <taxon>Actinomycetota</taxon>
        <taxon>Actinomycetes</taxon>
        <taxon>Mycobacteriales</taxon>
        <taxon>Nocardiaceae</taxon>
        <taxon>Nocardia</taxon>
    </lineage>
</organism>
<dbReference type="InterPro" id="IPR036249">
    <property type="entry name" value="Thioredoxin-like_sf"/>
</dbReference>
<accession>A0A652YYN2</accession>
<reference evidence="2" key="1">
    <citation type="submission" date="2019-07" db="EMBL/GenBank/DDBJ databases">
        <title>Genomic Encyclopedia of Type Strains, Phase IV (KMG-IV): sequencing the most valuable type-strain genomes for metagenomic binning, comparative biology and taxonomic classification.</title>
        <authorList>
            <person name="Goeker M."/>
        </authorList>
    </citation>
    <scope>NUCLEOTIDE SEQUENCE</scope>
    <source>
        <strain evidence="2">DSM 44596</strain>
    </source>
</reference>
<dbReference type="InterPro" id="IPR012336">
    <property type="entry name" value="Thioredoxin-like_fold"/>
</dbReference>
<dbReference type="SUPFAM" id="SSF52833">
    <property type="entry name" value="Thioredoxin-like"/>
    <property type="match status" value="1"/>
</dbReference>
<comment type="caution">
    <text evidence="2">The sequence shown here is derived from an EMBL/GenBank/DDBJ whole genome shotgun (WGS) entry which is preliminary data.</text>
</comment>
<evidence type="ECO:0000313" key="2">
    <source>
        <dbReference type="EMBL" id="TYQ08570.1"/>
    </source>
</evidence>
<dbReference type="AlphaFoldDB" id="A0A652YYN2"/>
<protein>
    <submittedName>
        <fullName evidence="2">Protein-disulfide isomerase</fullName>
    </submittedName>
</protein>